<evidence type="ECO:0000313" key="2">
    <source>
        <dbReference type="Proteomes" id="UP000013785"/>
    </source>
</evidence>
<dbReference type="RefSeq" id="WP_010769011.1">
    <property type="nucleotide sequence ID" value="NZ_ASWE01000001.1"/>
</dbReference>
<dbReference type="PATRIC" id="fig|1158610.3.peg.2343"/>
<dbReference type="HOGENOM" id="CLU_1783868_0_0_9"/>
<protein>
    <submittedName>
        <fullName evidence="1">Uncharacterized protein</fullName>
    </submittedName>
</protein>
<dbReference type="eggNOG" id="ENOG5032I7X">
    <property type="taxonomic scope" value="Bacteria"/>
</dbReference>
<name>R3TKS6_9ENTE</name>
<evidence type="ECO:0000313" key="1">
    <source>
        <dbReference type="EMBL" id="EOL42019.1"/>
    </source>
</evidence>
<comment type="caution">
    <text evidence="1">The sequence shown here is derived from an EMBL/GenBank/DDBJ whole genome shotgun (WGS) entry which is preliminary data.</text>
</comment>
<dbReference type="OrthoDB" id="2195218at2"/>
<organism evidence="1 2">
    <name type="scientific">Enterococcus phoeniculicola ATCC BAA-412</name>
    <dbReference type="NCBI Taxonomy" id="1158610"/>
    <lineage>
        <taxon>Bacteria</taxon>
        <taxon>Bacillati</taxon>
        <taxon>Bacillota</taxon>
        <taxon>Bacilli</taxon>
        <taxon>Lactobacillales</taxon>
        <taxon>Enterococcaceae</taxon>
        <taxon>Enterococcus</taxon>
    </lineage>
</organism>
<sequence>MSEKLSKLFHEFVYENDCNGNEEIIAETNEIVAGEDIEAGTMLDDRLGEKYFYKCMDLAENVIKSFEDEQPQLNDNQQALLLWMKETECETDDPLEPISDLFLEGTPSKYFPDLELSCVEAAYQSLNKIQKIGLVQEYLRQAQEQEEEHD</sequence>
<gene>
    <name evidence="1" type="ORF">UC3_02367</name>
</gene>
<keyword evidence="2" id="KW-1185">Reference proteome</keyword>
<dbReference type="Proteomes" id="UP000013785">
    <property type="component" value="Unassembled WGS sequence"/>
</dbReference>
<accession>R3TKS6</accession>
<reference evidence="1 2" key="1">
    <citation type="submission" date="2013-02" db="EMBL/GenBank/DDBJ databases">
        <title>The Genome Sequence of Enterococcus phoeniculicola BAA-412.</title>
        <authorList>
            <consortium name="The Broad Institute Genome Sequencing Platform"/>
            <consortium name="The Broad Institute Genome Sequencing Center for Infectious Disease"/>
            <person name="Earl A.M."/>
            <person name="Gilmore M.S."/>
            <person name="Lebreton F."/>
            <person name="Walker B."/>
            <person name="Young S.K."/>
            <person name="Zeng Q."/>
            <person name="Gargeya S."/>
            <person name="Fitzgerald M."/>
            <person name="Haas B."/>
            <person name="Abouelleil A."/>
            <person name="Alvarado L."/>
            <person name="Arachchi H.M."/>
            <person name="Berlin A.M."/>
            <person name="Chapman S.B."/>
            <person name="Dewar J."/>
            <person name="Goldberg J."/>
            <person name="Griggs A."/>
            <person name="Gujja S."/>
            <person name="Hansen M."/>
            <person name="Howarth C."/>
            <person name="Imamovic A."/>
            <person name="Larimer J."/>
            <person name="McCowan C."/>
            <person name="Murphy C."/>
            <person name="Neiman D."/>
            <person name="Pearson M."/>
            <person name="Priest M."/>
            <person name="Roberts A."/>
            <person name="Saif S."/>
            <person name="Shea T."/>
            <person name="Sisk P."/>
            <person name="Sykes S."/>
            <person name="Wortman J."/>
            <person name="Nusbaum C."/>
            <person name="Birren B."/>
        </authorList>
    </citation>
    <scope>NUCLEOTIDE SEQUENCE [LARGE SCALE GENOMIC DNA]</scope>
    <source>
        <strain evidence="1 2">ATCC BAA-412</strain>
    </source>
</reference>
<dbReference type="EMBL" id="AJAT01000017">
    <property type="protein sequence ID" value="EOL42019.1"/>
    <property type="molecule type" value="Genomic_DNA"/>
</dbReference>
<proteinExistence type="predicted"/>
<dbReference type="AlphaFoldDB" id="R3TKS6"/>
<dbReference type="STRING" id="154621.RV11_GL003486"/>